<keyword evidence="1" id="KW-0812">Transmembrane</keyword>
<evidence type="ECO:0008006" key="4">
    <source>
        <dbReference type="Google" id="ProtNLM"/>
    </source>
</evidence>
<comment type="caution">
    <text evidence="2">The sequence shown here is derived from an EMBL/GenBank/DDBJ whole genome shotgun (WGS) entry which is preliminary data.</text>
</comment>
<keyword evidence="1" id="KW-0472">Membrane</keyword>
<dbReference type="Proteomes" id="UP001156666">
    <property type="component" value="Unassembled WGS sequence"/>
</dbReference>
<gene>
    <name evidence="2" type="ORF">GCM10007940_26040</name>
</gene>
<evidence type="ECO:0000313" key="2">
    <source>
        <dbReference type="EMBL" id="GLR17989.1"/>
    </source>
</evidence>
<feature type="transmembrane region" description="Helical" evidence="1">
    <location>
        <begin position="93"/>
        <end position="116"/>
    </location>
</feature>
<sequence>MLRKISLSLLGTIFLLFAYFQWNDPDSVKWIIYYLLVAGVIFGTAFRINRKAYIYIMLAVSTIWMFTLLPNAMEWVNDGMPSIVDSMKASSPYIELVREFLGLFISIVVLVTLLVVERKGEGN</sequence>
<dbReference type="AlphaFoldDB" id="A0AA37SQT3"/>
<dbReference type="InterPro" id="IPR029377">
    <property type="entry name" value="TMEM220"/>
</dbReference>
<keyword evidence="3" id="KW-1185">Reference proteome</keyword>
<dbReference type="Pfam" id="PF15071">
    <property type="entry name" value="TMEM220"/>
    <property type="match status" value="1"/>
</dbReference>
<dbReference type="RefSeq" id="WP_235291664.1">
    <property type="nucleotide sequence ID" value="NZ_BSOH01000014.1"/>
</dbReference>
<evidence type="ECO:0000256" key="1">
    <source>
        <dbReference type="SAM" id="Phobius"/>
    </source>
</evidence>
<feature type="transmembrane region" description="Helical" evidence="1">
    <location>
        <begin position="30"/>
        <end position="46"/>
    </location>
</feature>
<protein>
    <recommendedName>
        <fullName evidence="4">Transmembrane family 220, helix</fullName>
    </recommendedName>
</protein>
<dbReference type="EMBL" id="BSOH01000014">
    <property type="protein sequence ID" value="GLR17989.1"/>
    <property type="molecule type" value="Genomic_DNA"/>
</dbReference>
<keyword evidence="1" id="KW-1133">Transmembrane helix</keyword>
<name>A0AA37SQT3_9BACT</name>
<organism evidence="2 3">
    <name type="scientific">Portibacter lacus</name>
    <dbReference type="NCBI Taxonomy" id="1099794"/>
    <lineage>
        <taxon>Bacteria</taxon>
        <taxon>Pseudomonadati</taxon>
        <taxon>Bacteroidota</taxon>
        <taxon>Saprospiria</taxon>
        <taxon>Saprospirales</taxon>
        <taxon>Haliscomenobacteraceae</taxon>
        <taxon>Portibacter</taxon>
    </lineage>
</organism>
<evidence type="ECO:0000313" key="3">
    <source>
        <dbReference type="Proteomes" id="UP001156666"/>
    </source>
</evidence>
<feature type="transmembrane region" description="Helical" evidence="1">
    <location>
        <begin position="53"/>
        <end position="73"/>
    </location>
</feature>
<proteinExistence type="predicted"/>
<reference evidence="2" key="2">
    <citation type="submission" date="2023-01" db="EMBL/GenBank/DDBJ databases">
        <title>Draft genome sequence of Portibacter lacus strain NBRC 108769.</title>
        <authorList>
            <person name="Sun Q."/>
            <person name="Mori K."/>
        </authorList>
    </citation>
    <scope>NUCLEOTIDE SEQUENCE</scope>
    <source>
        <strain evidence="2">NBRC 108769</strain>
    </source>
</reference>
<reference evidence="2" key="1">
    <citation type="journal article" date="2014" name="Int. J. Syst. Evol. Microbiol.">
        <title>Complete genome sequence of Corynebacterium casei LMG S-19264T (=DSM 44701T), isolated from a smear-ripened cheese.</title>
        <authorList>
            <consortium name="US DOE Joint Genome Institute (JGI-PGF)"/>
            <person name="Walter F."/>
            <person name="Albersmeier A."/>
            <person name="Kalinowski J."/>
            <person name="Ruckert C."/>
        </authorList>
    </citation>
    <scope>NUCLEOTIDE SEQUENCE</scope>
    <source>
        <strain evidence="2">NBRC 108769</strain>
    </source>
</reference>
<accession>A0AA37SQT3</accession>